<dbReference type="OrthoDB" id="5198105at2"/>
<evidence type="ECO:0000256" key="1">
    <source>
        <dbReference type="SAM" id="Phobius"/>
    </source>
</evidence>
<feature type="transmembrane region" description="Helical" evidence="1">
    <location>
        <begin position="75"/>
        <end position="92"/>
    </location>
</feature>
<organism evidence="2 3">
    <name type="scientific">Aliiroseovarius pelagivivens</name>
    <dbReference type="NCBI Taxonomy" id="1639690"/>
    <lineage>
        <taxon>Bacteria</taxon>
        <taxon>Pseudomonadati</taxon>
        <taxon>Pseudomonadota</taxon>
        <taxon>Alphaproteobacteria</taxon>
        <taxon>Rhodobacterales</taxon>
        <taxon>Paracoccaceae</taxon>
        <taxon>Aliiroseovarius</taxon>
    </lineage>
</organism>
<evidence type="ECO:0000313" key="3">
    <source>
        <dbReference type="Proteomes" id="UP000244911"/>
    </source>
</evidence>
<dbReference type="RefSeq" id="WP_108855368.1">
    <property type="nucleotide sequence ID" value="NZ_OMOI01000001.1"/>
</dbReference>
<keyword evidence="1" id="KW-0472">Membrane</keyword>
<name>A0A2R8AGQ6_9RHOB</name>
<dbReference type="AlphaFoldDB" id="A0A2R8AGQ6"/>
<proteinExistence type="predicted"/>
<dbReference type="Proteomes" id="UP000244911">
    <property type="component" value="Unassembled WGS sequence"/>
</dbReference>
<sequence length="173" mass="18937">MSLKRTFWAVFAAMVLVYCAMVLWSLPIIMSDANGLMPFDLRPSGYTTEEARAFLAALSENGRAHYLGVQHKLDTLYPGLMAVSLILAYLLLFPTKWAAGFSVLAVLAAVFDWNENGAVADLLRLGAEGIDEEVVSIAALFTMLKSGFVSVAMTILLVGVAGMMWRRWRGQLA</sequence>
<feature type="transmembrane region" description="Helical" evidence="1">
    <location>
        <begin position="134"/>
        <end position="165"/>
    </location>
</feature>
<reference evidence="2 3" key="1">
    <citation type="submission" date="2018-03" db="EMBL/GenBank/DDBJ databases">
        <authorList>
            <person name="Keele B.F."/>
        </authorList>
    </citation>
    <scope>NUCLEOTIDE SEQUENCE [LARGE SCALE GENOMIC DNA]</scope>
    <source>
        <strain evidence="2 3">CECT 8811</strain>
    </source>
</reference>
<feature type="transmembrane region" description="Helical" evidence="1">
    <location>
        <begin position="97"/>
        <end position="114"/>
    </location>
</feature>
<dbReference type="EMBL" id="OMOI01000001">
    <property type="protein sequence ID" value="SPF75251.1"/>
    <property type="molecule type" value="Genomic_DNA"/>
</dbReference>
<keyword evidence="3" id="KW-1185">Reference proteome</keyword>
<keyword evidence="1" id="KW-0812">Transmembrane</keyword>
<keyword evidence="1" id="KW-1133">Transmembrane helix</keyword>
<protein>
    <submittedName>
        <fullName evidence="2">Uncharacterized protein</fullName>
    </submittedName>
</protein>
<evidence type="ECO:0000313" key="2">
    <source>
        <dbReference type="EMBL" id="SPF75251.1"/>
    </source>
</evidence>
<gene>
    <name evidence="2" type="ORF">ALP8811_00238</name>
</gene>
<accession>A0A2R8AGQ6</accession>
<feature type="transmembrane region" description="Helical" evidence="1">
    <location>
        <begin position="7"/>
        <end position="30"/>
    </location>
</feature>